<dbReference type="AlphaFoldDB" id="A0AAD5S275"/>
<evidence type="ECO:0000313" key="2">
    <source>
        <dbReference type="Proteomes" id="UP001212841"/>
    </source>
</evidence>
<keyword evidence="2" id="KW-1185">Reference proteome</keyword>
<proteinExistence type="predicted"/>
<dbReference type="EMBL" id="JADGJD010002223">
    <property type="protein sequence ID" value="KAJ3033939.1"/>
    <property type="molecule type" value="Genomic_DNA"/>
</dbReference>
<protein>
    <submittedName>
        <fullName evidence="1">Uncharacterized protein</fullName>
    </submittedName>
</protein>
<name>A0AAD5S275_9FUNG</name>
<reference evidence="1" key="1">
    <citation type="submission" date="2020-05" db="EMBL/GenBank/DDBJ databases">
        <title>Phylogenomic resolution of chytrid fungi.</title>
        <authorList>
            <person name="Stajich J.E."/>
            <person name="Amses K."/>
            <person name="Simmons R."/>
            <person name="Seto K."/>
            <person name="Myers J."/>
            <person name="Bonds A."/>
            <person name="Quandt C.A."/>
            <person name="Barry K."/>
            <person name="Liu P."/>
            <person name="Grigoriev I."/>
            <person name="Longcore J.E."/>
            <person name="James T.Y."/>
        </authorList>
    </citation>
    <scope>NUCLEOTIDE SEQUENCE</scope>
    <source>
        <strain evidence="1">JEL0318</strain>
    </source>
</reference>
<accession>A0AAD5S275</accession>
<sequence>MDGPRIHQITFTIPASERTAASSWVNNVKTFFSTTAAEAADPARSFMPVPTRGSAASNFMGIGVPAISPSSLGGGPTGGMVGMAASPIVQLEDVLEGLTVHYTVQLISLLGHYLEQIRIQSAHLLFQLATIFDRKVADQQKKLEKVTLAFQTDDKGYYTAVHELFHHIGSSLSIMVIAVVAGLEIFHTCPDWTARGICNSALARLVFENEKIFLEEDQLAAIWNLFFSLNSIPLISKIFPDRIVIIKALGLLAPLYSLADTALTYRIVDTLMRLQGKTAQETEAIKGTLRKIFEKLSEKVTPGNPSAASNSYTLFMNLINPHDEYAYDLLSWSLETYTSSLLPTPPSTSKQKKVPVKEFKPLTSFILSLDNHFRATPSLVRYGACVSLHAALQICPTLVADNKDLYIFVVNGALDTDYLSAFLYLSMLESIKMPGG</sequence>
<organism evidence="1 2">
    <name type="scientific">Rhizophlyctis rosea</name>
    <dbReference type="NCBI Taxonomy" id="64517"/>
    <lineage>
        <taxon>Eukaryota</taxon>
        <taxon>Fungi</taxon>
        <taxon>Fungi incertae sedis</taxon>
        <taxon>Chytridiomycota</taxon>
        <taxon>Chytridiomycota incertae sedis</taxon>
        <taxon>Chytridiomycetes</taxon>
        <taxon>Rhizophlyctidales</taxon>
        <taxon>Rhizophlyctidaceae</taxon>
        <taxon>Rhizophlyctis</taxon>
    </lineage>
</organism>
<comment type="caution">
    <text evidence="1">The sequence shown here is derived from an EMBL/GenBank/DDBJ whole genome shotgun (WGS) entry which is preliminary data.</text>
</comment>
<feature type="non-terminal residue" evidence="1">
    <location>
        <position position="436"/>
    </location>
</feature>
<dbReference type="Proteomes" id="UP001212841">
    <property type="component" value="Unassembled WGS sequence"/>
</dbReference>
<gene>
    <name evidence="1" type="ORF">HK097_004674</name>
</gene>
<evidence type="ECO:0000313" key="1">
    <source>
        <dbReference type="EMBL" id="KAJ3033939.1"/>
    </source>
</evidence>